<dbReference type="Pfam" id="PF04511">
    <property type="entry name" value="DER1"/>
    <property type="match status" value="1"/>
</dbReference>
<reference evidence="9 10" key="1">
    <citation type="journal article" date="2017" name="Int. J. Parasitol.">
        <title>The genome of the protozoan parasite Cystoisospora suis and a reverse vaccinology approach to identify vaccine candidates.</title>
        <authorList>
            <person name="Palmieri N."/>
            <person name="Shrestha A."/>
            <person name="Ruttkowski B."/>
            <person name="Beck T."/>
            <person name="Vogl C."/>
            <person name="Tomley F."/>
            <person name="Blake D.P."/>
            <person name="Joachim A."/>
        </authorList>
    </citation>
    <scope>NUCLEOTIDE SEQUENCE [LARGE SCALE GENOMIC DNA]</scope>
    <source>
        <strain evidence="9 10">Wien I</strain>
    </source>
</reference>
<evidence type="ECO:0000256" key="1">
    <source>
        <dbReference type="ARBA" id="ARBA00004477"/>
    </source>
</evidence>
<proteinExistence type="inferred from homology"/>
<dbReference type="InterPro" id="IPR035952">
    <property type="entry name" value="Rhomboid-like_sf"/>
</dbReference>
<comment type="function">
    <text evidence="7">May be involved in the degradation of misfolded endoplasmic reticulum (ER) luminal proteins.</text>
</comment>
<dbReference type="VEuPathDB" id="ToxoDB:CSUI_002222"/>
<dbReference type="InterPro" id="IPR007599">
    <property type="entry name" value="DER1"/>
</dbReference>
<comment type="similarity">
    <text evidence="2 7">Belongs to the derlin family.</text>
</comment>
<feature type="transmembrane region" description="Helical" evidence="7">
    <location>
        <begin position="136"/>
        <end position="152"/>
    </location>
</feature>
<dbReference type="GO" id="GO:0006950">
    <property type="term" value="P:response to stress"/>
    <property type="evidence" value="ECO:0007669"/>
    <property type="project" value="UniProtKB-ARBA"/>
</dbReference>
<feature type="transmembrane region" description="Helical" evidence="7">
    <location>
        <begin position="70"/>
        <end position="91"/>
    </location>
</feature>
<keyword evidence="4 7" id="KW-0256">Endoplasmic reticulum</keyword>
<evidence type="ECO:0000256" key="2">
    <source>
        <dbReference type="ARBA" id="ARBA00008917"/>
    </source>
</evidence>
<keyword evidence="3 7" id="KW-0812">Transmembrane</keyword>
<feature type="compositionally biased region" description="Gly residues" evidence="8">
    <location>
        <begin position="247"/>
        <end position="265"/>
    </location>
</feature>
<evidence type="ECO:0000313" key="9">
    <source>
        <dbReference type="EMBL" id="PHJ23924.1"/>
    </source>
</evidence>
<dbReference type="PANTHER" id="PTHR11009">
    <property type="entry name" value="DER1-LIKE PROTEIN, DERLIN"/>
    <property type="match status" value="1"/>
</dbReference>
<feature type="transmembrane region" description="Helical" evidence="7">
    <location>
        <begin position="36"/>
        <end position="58"/>
    </location>
</feature>
<evidence type="ECO:0000256" key="8">
    <source>
        <dbReference type="SAM" id="MobiDB-lite"/>
    </source>
</evidence>
<dbReference type="Proteomes" id="UP000221165">
    <property type="component" value="Unassembled WGS sequence"/>
</dbReference>
<dbReference type="RefSeq" id="XP_067925598.1">
    <property type="nucleotide sequence ID" value="XM_068062424.1"/>
</dbReference>
<dbReference type="SUPFAM" id="SSF144091">
    <property type="entry name" value="Rhomboid-like"/>
    <property type="match status" value="1"/>
</dbReference>
<feature type="transmembrane region" description="Helical" evidence="7">
    <location>
        <begin position="158"/>
        <end position="179"/>
    </location>
</feature>
<comment type="subcellular location">
    <subcellularLocation>
        <location evidence="1 7">Endoplasmic reticulum membrane</location>
        <topology evidence="1 7">Multi-pass membrane protein</topology>
    </subcellularLocation>
</comment>
<dbReference type="GeneID" id="94425635"/>
<dbReference type="AlphaFoldDB" id="A0A2C6L9V6"/>
<keyword evidence="10" id="KW-1185">Reference proteome</keyword>
<keyword evidence="6 7" id="KW-0472">Membrane</keyword>
<dbReference type="EMBL" id="MIGC01000928">
    <property type="protein sequence ID" value="PHJ23924.1"/>
    <property type="molecule type" value="Genomic_DNA"/>
</dbReference>
<comment type="caution">
    <text evidence="9">The sequence shown here is derived from an EMBL/GenBank/DDBJ whole genome shotgun (WGS) entry which is preliminary data.</text>
</comment>
<evidence type="ECO:0000256" key="7">
    <source>
        <dbReference type="RuleBase" id="RU363059"/>
    </source>
</evidence>
<protein>
    <recommendedName>
        <fullName evidence="7">Derlin</fullName>
    </recommendedName>
</protein>
<evidence type="ECO:0000256" key="5">
    <source>
        <dbReference type="ARBA" id="ARBA00022989"/>
    </source>
</evidence>
<gene>
    <name evidence="9" type="ORF">CSUI_002222</name>
</gene>
<evidence type="ECO:0000313" key="10">
    <source>
        <dbReference type="Proteomes" id="UP000221165"/>
    </source>
</evidence>
<evidence type="ECO:0000256" key="3">
    <source>
        <dbReference type="ARBA" id="ARBA00022692"/>
    </source>
</evidence>
<sequence>MDPLLHGVGGGAGYPSNGPEAWFFSLPPVTRAVTCVTFACTLLSAIQLMPAALLILNWQLVFNKLQVWRLLTNVLFIGRFSFGWVLHMYMWTQVSSDLENNAVFVQASKGAYLYFIVLQTLCLDVISLVFFWPTGLQLLGGSLLFAVLYYWSRRESYTPVSIYFLTVQGHQLPFVLLLLHLLMGRDLWPDAIGLLSGHLYYFFREILPAQGGADLLSYTPKIFDRLAEKLSNTPHASRRPTTPSRGGTSGFTGGGGPGSPGGSSWGGNVRPRPNAGSTQAFSGRGYRIGTD</sequence>
<feature type="region of interest" description="Disordered" evidence="8">
    <location>
        <begin position="233"/>
        <end position="291"/>
    </location>
</feature>
<organism evidence="9 10">
    <name type="scientific">Cystoisospora suis</name>
    <dbReference type="NCBI Taxonomy" id="483139"/>
    <lineage>
        <taxon>Eukaryota</taxon>
        <taxon>Sar</taxon>
        <taxon>Alveolata</taxon>
        <taxon>Apicomplexa</taxon>
        <taxon>Conoidasida</taxon>
        <taxon>Coccidia</taxon>
        <taxon>Eucoccidiorida</taxon>
        <taxon>Eimeriorina</taxon>
        <taxon>Sarcocystidae</taxon>
        <taxon>Cystoisospora</taxon>
    </lineage>
</organism>
<keyword evidence="5 7" id="KW-1133">Transmembrane helix</keyword>
<name>A0A2C6L9V6_9APIC</name>
<dbReference type="GO" id="GO:0005789">
    <property type="term" value="C:endoplasmic reticulum membrane"/>
    <property type="evidence" value="ECO:0007669"/>
    <property type="project" value="UniProtKB-SubCell"/>
</dbReference>
<dbReference type="OrthoDB" id="1716531at2759"/>
<evidence type="ECO:0000256" key="4">
    <source>
        <dbReference type="ARBA" id="ARBA00022824"/>
    </source>
</evidence>
<evidence type="ECO:0000256" key="6">
    <source>
        <dbReference type="ARBA" id="ARBA00023136"/>
    </source>
</evidence>
<accession>A0A2C6L9V6</accession>